<sequence>MKDQGQKERQSKITEASVSLFSFWSSGILDFYFTLTRDSREDGSGLLSLGKQEPVCFGGGKGHSLLRDNLEKLPMGGARIFNQEVDGDLFKFAFNDAKLIVITYKKMTDNIGSFDQGKIGIGARTIERCNEMRHQFAVDESSP</sequence>
<protein>
    <submittedName>
        <fullName evidence="1">Uncharacterized protein</fullName>
    </submittedName>
</protein>
<name>A0A5N6MZL8_9ASTR</name>
<proteinExistence type="predicted"/>
<comment type="caution">
    <text evidence="1">The sequence shown here is derived from an EMBL/GenBank/DDBJ whole genome shotgun (WGS) entry which is preliminary data.</text>
</comment>
<accession>A0A5N6MZL8</accession>
<organism evidence="1 2">
    <name type="scientific">Mikania micrantha</name>
    <name type="common">bitter vine</name>
    <dbReference type="NCBI Taxonomy" id="192012"/>
    <lineage>
        <taxon>Eukaryota</taxon>
        <taxon>Viridiplantae</taxon>
        <taxon>Streptophyta</taxon>
        <taxon>Embryophyta</taxon>
        <taxon>Tracheophyta</taxon>
        <taxon>Spermatophyta</taxon>
        <taxon>Magnoliopsida</taxon>
        <taxon>eudicotyledons</taxon>
        <taxon>Gunneridae</taxon>
        <taxon>Pentapetalae</taxon>
        <taxon>asterids</taxon>
        <taxon>campanulids</taxon>
        <taxon>Asterales</taxon>
        <taxon>Asteraceae</taxon>
        <taxon>Asteroideae</taxon>
        <taxon>Heliantheae alliance</taxon>
        <taxon>Eupatorieae</taxon>
        <taxon>Mikania</taxon>
    </lineage>
</organism>
<keyword evidence="2" id="KW-1185">Reference proteome</keyword>
<gene>
    <name evidence="1" type="ORF">E3N88_28282</name>
</gene>
<dbReference type="AlphaFoldDB" id="A0A5N6MZL8"/>
<dbReference type="Proteomes" id="UP000326396">
    <property type="component" value="Linkage Group LG4"/>
</dbReference>
<evidence type="ECO:0000313" key="1">
    <source>
        <dbReference type="EMBL" id="KAD4179691.1"/>
    </source>
</evidence>
<dbReference type="EMBL" id="SZYD01000014">
    <property type="protein sequence ID" value="KAD4179691.1"/>
    <property type="molecule type" value="Genomic_DNA"/>
</dbReference>
<evidence type="ECO:0000313" key="2">
    <source>
        <dbReference type="Proteomes" id="UP000326396"/>
    </source>
</evidence>
<reference evidence="1 2" key="1">
    <citation type="submission" date="2019-05" db="EMBL/GenBank/DDBJ databases">
        <title>Mikania micrantha, genome provides insights into the molecular mechanism of rapid growth.</title>
        <authorList>
            <person name="Liu B."/>
        </authorList>
    </citation>
    <scope>NUCLEOTIDE SEQUENCE [LARGE SCALE GENOMIC DNA]</scope>
    <source>
        <strain evidence="1">NLD-2019</strain>
        <tissue evidence="1">Leaf</tissue>
    </source>
</reference>